<gene>
    <name evidence="4" type="ORF">EDM52_22905</name>
</gene>
<feature type="domain" description="SIS" evidence="3">
    <location>
        <begin position="41"/>
        <end position="177"/>
    </location>
</feature>
<dbReference type="InterPro" id="IPR035484">
    <property type="entry name" value="SIS_PGI/PMI_1"/>
</dbReference>
<protein>
    <submittedName>
        <fullName evidence="4">Bifunctional phosphoglucose/phosphomannose isomerase</fullName>
    </submittedName>
</protein>
<dbReference type="GO" id="GO:1901135">
    <property type="term" value="P:carbohydrate derivative metabolic process"/>
    <property type="evidence" value="ECO:0007669"/>
    <property type="project" value="InterPro"/>
</dbReference>
<dbReference type="CDD" id="cd05637">
    <property type="entry name" value="SIS_PGI_PMI_2"/>
    <property type="match status" value="1"/>
</dbReference>
<organism evidence="4 5">
    <name type="scientific">Brevibacillus invocatus</name>
    <dbReference type="NCBI Taxonomy" id="173959"/>
    <lineage>
        <taxon>Bacteria</taxon>
        <taxon>Bacillati</taxon>
        <taxon>Bacillota</taxon>
        <taxon>Bacilli</taxon>
        <taxon>Bacillales</taxon>
        <taxon>Paenibacillaceae</taxon>
        <taxon>Brevibacillus</taxon>
    </lineage>
</organism>
<dbReference type="EMBL" id="RHHR01000054">
    <property type="protein sequence ID" value="RNB67255.1"/>
    <property type="molecule type" value="Genomic_DNA"/>
</dbReference>
<dbReference type="InterPro" id="IPR046348">
    <property type="entry name" value="SIS_dom_sf"/>
</dbReference>
<evidence type="ECO:0000256" key="2">
    <source>
        <dbReference type="ARBA" id="ARBA00023235"/>
    </source>
</evidence>
<dbReference type="SUPFAM" id="SSF53697">
    <property type="entry name" value="SIS domain"/>
    <property type="match status" value="1"/>
</dbReference>
<accession>A0A3M8BWZ7</accession>
<name>A0A3M8BWZ7_9BACL</name>
<dbReference type="GO" id="GO:0097367">
    <property type="term" value="F:carbohydrate derivative binding"/>
    <property type="evidence" value="ECO:0007669"/>
    <property type="project" value="InterPro"/>
</dbReference>
<sequence>MRVNLDDALTLQKLDTVRALRDTDDYDKQFAEGWELASSLDVSSIKGPIESVFVLGTGGGSAASVNLVKSYLFDELPIPIQLNQGYSLPACVKETTLVIVVSHSGNTQEVVSAYEQAISANAQIVAITAGGKVLELAREHGHAHLLVPGGMMPRIVLGYIFLPILAVLTKLGLVEDKSGEVTETISLFSKLRELYHVQNPMAVNLAKQIASEMDGLTPVIYGTLPFFDAPAWRWKNQLGENSKVMAFWNAIPSLHHDEAVGWDAPAAMLKGFHFTLIRDAEDSDSMAKRVEISAEILRERAGAVRVVHSQGASRMARLFSIVYLADYVSLYTALIRGVDPTPVEVINLFKSKLGQPLVQVQVRP</sequence>
<evidence type="ECO:0000313" key="4">
    <source>
        <dbReference type="EMBL" id="RNB67255.1"/>
    </source>
</evidence>
<dbReference type="GO" id="GO:0004347">
    <property type="term" value="F:glucose-6-phosphate isomerase activity"/>
    <property type="evidence" value="ECO:0007669"/>
    <property type="project" value="InterPro"/>
</dbReference>
<keyword evidence="5" id="KW-1185">Reference proteome</keyword>
<dbReference type="GO" id="GO:0004476">
    <property type="term" value="F:mannose-6-phosphate isomerase activity"/>
    <property type="evidence" value="ECO:0007669"/>
    <property type="project" value="InterPro"/>
</dbReference>
<dbReference type="AlphaFoldDB" id="A0A3M8BWZ7"/>
<dbReference type="GO" id="GO:0005975">
    <property type="term" value="P:carbohydrate metabolic process"/>
    <property type="evidence" value="ECO:0007669"/>
    <property type="project" value="InterPro"/>
</dbReference>
<evidence type="ECO:0000313" key="5">
    <source>
        <dbReference type="Proteomes" id="UP000282028"/>
    </source>
</evidence>
<dbReference type="NCBIfam" id="NF006425">
    <property type="entry name" value="PRK08674.1-5"/>
    <property type="match status" value="1"/>
</dbReference>
<keyword evidence="2 4" id="KW-0413">Isomerase</keyword>
<comment type="caution">
    <text evidence="4">The sequence shown here is derived from an EMBL/GenBank/DDBJ whole genome shotgun (WGS) entry which is preliminary data.</text>
</comment>
<evidence type="ECO:0000256" key="1">
    <source>
        <dbReference type="ARBA" id="ARBA00010523"/>
    </source>
</evidence>
<proteinExistence type="inferred from homology"/>
<dbReference type="CDD" id="cd05017">
    <property type="entry name" value="SIS_PGI_PMI_1"/>
    <property type="match status" value="1"/>
</dbReference>
<dbReference type="Gene3D" id="3.40.50.10490">
    <property type="entry name" value="Glucose-6-phosphate isomerase like protein, domain 1"/>
    <property type="match status" value="2"/>
</dbReference>
<dbReference type="RefSeq" id="WP_122911223.1">
    <property type="nucleotide sequence ID" value="NZ_CBCSBE010000036.1"/>
</dbReference>
<comment type="similarity">
    <text evidence="1">Belongs to the PGI/PMI family.</text>
</comment>
<dbReference type="InterPro" id="IPR019490">
    <property type="entry name" value="Glu6P/Mann6P_isomerase_C"/>
</dbReference>
<dbReference type="InterPro" id="IPR001347">
    <property type="entry name" value="SIS_dom"/>
</dbReference>
<dbReference type="OrthoDB" id="9771734at2"/>
<evidence type="ECO:0000259" key="3">
    <source>
        <dbReference type="PROSITE" id="PS51464"/>
    </source>
</evidence>
<dbReference type="NCBIfam" id="NF006426">
    <property type="entry name" value="PRK08674.1-6"/>
    <property type="match status" value="1"/>
</dbReference>
<reference evidence="4 5" key="1">
    <citation type="submission" date="2018-10" db="EMBL/GenBank/DDBJ databases">
        <title>Phylogenomics of Brevibacillus.</title>
        <authorList>
            <person name="Dunlap C."/>
        </authorList>
    </citation>
    <scope>NUCLEOTIDE SEQUENCE [LARGE SCALE GENOMIC DNA]</scope>
    <source>
        <strain evidence="4 5">JCM 12215</strain>
    </source>
</reference>
<dbReference type="Pfam" id="PF10432">
    <property type="entry name" value="bact-PGI_C"/>
    <property type="match status" value="1"/>
</dbReference>
<dbReference type="Proteomes" id="UP000282028">
    <property type="component" value="Unassembled WGS sequence"/>
</dbReference>
<dbReference type="PROSITE" id="PS51464">
    <property type="entry name" value="SIS"/>
    <property type="match status" value="1"/>
</dbReference>
<dbReference type="NCBIfam" id="TIGR02128">
    <property type="entry name" value="G6PI_arch"/>
    <property type="match status" value="1"/>
</dbReference>